<name>A0A8J6E766_9EUKA</name>
<gene>
    <name evidence="1" type="ORF">J8273_7704</name>
</gene>
<dbReference type="EMBL" id="JAHDYR010000064">
    <property type="protein sequence ID" value="KAG9390355.1"/>
    <property type="molecule type" value="Genomic_DNA"/>
</dbReference>
<protein>
    <submittedName>
        <fullName evidence="1">Uncharacterized protein</fullName>
    </submittedName>
</protein>
<organism evidence="1 2">
    <name type="scientific">Carpediemonas membranifera</name>
    <dbReference type="NCBI Taxonomy" id="201153"/>
    <lineage>
        <taxon>Eukaryota</taxon>
        <taxon>Metamonada</taxon>
        <taxon>Carpediemonas-like organisms</taxon>
        <taxon>Carpediemonas</taxon>
    </lineage>
</organism>
<evidence type="ECO:0000313" key="2">
    <source>
        <dbReference type="Proteomes" id="UP000717585"/>
    </source>
</evidence>
<dbReference type="AlphaFoldDB" id="A0A8J6E766"/>
<proteinExistence type="predicted"/>
<reference evidence="1" key="1">
    <citation type="submission" date="2021-05" db="EMBL/GenBank/DDBJ databases">
        <title>A free-living protist that lacks canonical eukaryotic 1 DNA replication and segregation systems.</title>
        <authorList>
            <person name="Salas-Leiva D.E."/>
            <person name="Tromer E.C."/>
            <person name="Curtis B.A."/>
            <person name="Jerlstrom-Hultqvist J."/>
            <person name="Kolisko M."/>
            <person name="Yi Z."/>
            <person name="Salas-Leiva J.S."/>
            <person name="Gallot-Lavallee L."/>
            <person name="Kops G.J.P.L."/>
            <person name="Archibald J.M."/>
            <person name="Simpson A.G.B."/>
            <person name="Roger A.J."/>
        </authorList>
    </citation>
    <scope>NUCLEOTIDE SEQUENCE</scope>
    <source>
        <strain evidence="1">BICM</strain>
    </source>
</reference>
<accession>A0A8J6E766</accession>
<evidence type="ECO:0000313" key="1">
    <source>
        <dbReference type="EMBL" id="KAG9390355.1"/>
    </source>
</evidence>
<sequence length="636" mass="73873">MAEAAKDKPYTNYTEKTGAYCAFVVPTGIRYSYKPYIDQILYTHATSDRKSKERVRHYRHLSATTMKQAILDRRRLYSANHVERALTIARRVHTYRALRERERRMGVLDVDITPWAVSCGTKAKREELAKRGWSLQFLDPLWKEGQAAYRRKTRLRWQTNKIREHLFHVDEVCRAKALERAHRAFIRDANIIEVPTAWFTTNAALPSVELLARLSMTPRRPTRAQLRARHTAAVHRRESALREVRTKAHTQTAKAADIASRMRRQRALEARRITISVSRSRTRPSPRLHARLTFQLRPRSSFIHSSFLASFRANQARKQQIAAKTAFARKEIAKVDHIQHERLVAAQKAYLLDVTGLFKKPWPRSRAKPAVQRRLETRIRTIRPATSLQIYHANQRRGNIIFARQWACRRHWARVRVISTKYRAGRTRRPRGGVTWTVPNPEPVRSRPRLEARLRARPEAKLAGTYHVMQQIASLRRAQIAELQRQRIEGHVLRGQRNVRATRLAQEAAIQRLGETIEIEQSFVSSCRDAIMRDRMMLARVASIKLQEARRRKALHEDLAYRTMVQQVDLRLKLADIRKRALARQRRMRLRASDLHARRVRLRRSLRVKGAGVIGAAADKAIAASLEEPVLGASIR</sequence>
<keyword evidence="2" id="KW-1185">Reference proteome</keyword>
<comment type="caution">
    <text evidence="1">The sequence shown here is derived from an EMBL/GenBank/DDBJ whole genome shotgun (WGS) entry which is preliminary data.</text>
</comment>
<dbReference type="Proteomes" id="UP000717585">
    <property type="component" value="Unassembled WGS sequence"/>
</dbReference>